<keyword evidence="3" id="KW-1185">Reference proteome</keyword>
<organism evidence="2 3">
    <name type="scientific">Streptomyces lunalinharesii</name>
    <dbReference type="NCBI Taxonomy" id="333384"/>
    <lineage>
        <taxon>Bacteria</taxon>
        <taxon>Bacillati</taxon>
        <taxon>Actinomycetota</taxon>
        <taxon>Actinomycetes</taxon>
        <taxon>Kitasatosporales</taxon>
        <taxon>Streptomycetaceae</taxon>
        <taxon>Streptomyces</taxon>
    </lineage>
</organism>
<protein>
    <recommendedName>
        <fullName evidence="1">Transposase IS4-like domain-containing protein</fullName>
    </recommendedName>
</protein>
<dbReference type="InterPro" id="IPR002559">
    <property type="entry name" value="Transposase_11"/>
</dbReference>
<evidence type="ECO:0000313" key="3">
    <source>
        <dbReference type="Proteomes" id="UP001500994"/>
    </source>
</evidence>
<dbReference type="Proteomes" id="UP001500994">
    <property type="component" value="Unassembled WGS sequence"/>
</dbReference>
<proteinExistence type="predicted"/>
<sequence length="144" mass="16621">MRWVVERAFAWLHQFKRLRIRYERRADLRQGRLGLACSLICLRRLRTSFRNDQSYGGLSVCDLKSVAREGVSWNTDCIRSDRIVRASAADLTPKPRRSARRLTAPCGGFRRASLYHRRSHTSVTNYVDSPGLRCLTCCYAPTLD</sequence>
<dbReference type="EMBL" id="BAAARK010000069">
    <property type="protein sequence ID" value="GAA2693755.1"/>
    <property type="molecule type" value="Genomic_DNA"/>
</dbReference>
<feature type="domain" description="Transposase IS4-like" evidence="1">
    <location>
        <begin position="2"/>
        <end position="40"/>
    </location>
</feature>
<evidence type="ECO:0000313" key="2">
    <source>
        <dbReference type="EMBL" id="GAA2693755.1"/>
    </source>
</evidence>
<dbReference type="Pfam" id="PF01609">
    <property type="entry name" value="DDE_Tnp_1"/>
    <property type="match status" value="1"/>
</dbReference>
<evidence type="ECO:0000259" key="1">
    <source>
        <dbReference type="Pfam" id="PF01609"/>
    </source>
</evidence>
<accession>A0ABN3T6C1</accession>
<gene>
    <name evidence="2" type="ORF">GCM10009864_80640</name>
</gene>
<name>A0ABN3T6C1_9ACTN</name>
<reference evidence="2 3" key="1">
    <citation type="journal article" date="2019" name="Int. J. Syst. Evol. Microbiol.">
        <title>The Global Catalogue of Microorganisms (GCM) 10K type strain sequencing project: providing services to taxonomists for standard genome sequencing and annotation.</title>
        <authorList>
            <consortium name="The Broad Institute Genomics Platform"/>
            <consortium name="The Broad Institute Genome Sequencing Center for Infectious Disease"/>
            <person name="Wu L."/>
            <person name="Ma J."/>
        </authorList>
    </citation>
    <scope>NUCLEOTIDE SEQUENCE [LARGE SCALE GENOMIC DNA]</scope>
    <source>
        <strain evidence="2 3">JCM 16374</strain>
    </source>
</reference>
<comment type="caution">
    <text evidence="2">The sequence shown here is derived from an EMBL/GenBank/DDBJ whole genome shotgun (WGS) entry which is preliminary data.</text>
</comment>